<accession>A0A1M6QCC8</accession>
<dbReference type="AlphaFoldDB" id="A0A1M6QCC8"/>
<evidence type="ECO:0000256" key="1">
    <source>
        <dbReference type="SAM" id="Phobius"/>
    </source>
</evidence>
<feature type="domain" description="DUF305" evidence="2">
    <location>
        <begin position="60"/>
        <end position="224"/>
    </location>
</feature>
<sequence>MTTTEPGTAEEPGRAGPSRTQRLVMGGAVLLTVLLVGVIIGMLVRLPGQPPAPPAYDSVDVGFAQDMSIHHTQAVQMAAWERDHTTDPVLRLLATDIEDTQHGQVGRMLGWLELWGAPTMPLSGRYMTWMADAPGHDHREPGSSEPGVTQMPGMATAEELRRLRESTGPEMDVLWLQLMLRHHEGGAPMLAYAADHAQTPQVRNLAAQMLAAQTAESEYLRELLAQRGGTPLPL</sequence>
<reference evidence="3 4" key="1">
    <citation type="submission" date="2016-11" db="EMBL/GenBank/DDBJ databases">
        <authorList>
            <person name="Jaros S."/>
            <person name="Januszkiewicz K."/>
            <person name="Wedrychowicz H."/>
        </authorList>
    </citation>
    <scope>NUCLEOTIDE SEQUENCE [LARGE SCALE GENOMIC DNA]</scope>
    <source>
        <strain evidence="3 4">DSM 43832</strain>
    </source>
</reference>
<dbReference type="Proteomes" id="UP000184363">
    <property type="component" value="Unassembled WGS sequence"/>
</dbReference>
<keyword evidence="1" id="KW-0812">Transmembrane</keyword>
<evidence type="ECO:0000313" key="4">
    <source>
        <dbReference type="Proteomes" id="UP000184363"/>
    </source>
</evidence>
<dbReference type="STRING" id="1848.SAMN05443637_103234"/>
<name>A0A1M6QCC8_PSETH</name>
<dbReference type="RefSeq" id="WP_073455758.1">
    <property type="nucleotide sequence ID" value="NZ_CALGVN010000032.1"/>
</dbReference>
<keyword evidence="1" id="KW-0472">Membrane</keyword>
<organism evidence="3 4">
    <name type="scientific">Pseudonocardia thermophila</name>
    <dbReference type="NCBI Taxonomy" id="1848"/>
    <lineage>
        <taxon>Bacteria</taxon>
        <taxon>Bacillati</taxon>
        <taxon>Actinomycetota</taxon>
        <taxon>Actinomycetes</taxon>
        <taxon>Pseudonocardiales</taxon>
        <taxon>Pseudonocardiaceae</taxon>
        <taxon>Pseudonocardia</taxon>
    </lineage>
</organism>
<dbReference type="InterPro" id="IPR005183">
    <property type="entry name" value="DUF305_CopM-like"/>
</dbReference>
<dbReference type="EMBL" id="FRAP01000003">
    <property type="protein sequence ID" value="SHK17828.1"/>
    <property type="molecule type" value="Genomic_DNA"/>
</dbReference>
<feature type="transmembrane region" description="Helical" evidence="1">
    <location>
        <begin position="23"/>
        <end position="44"/>
    </location>
</feature>
<dbReference type="InterPro" id="IPR012347">
    <property type="entry name" value="Ferritin-like"/>
</dbReference>
<dbReference type="PANTHER" id="PTHR36933">
    <property type="entry name" value="SLL0788 PROTEIN"/>
    <property type="match status" value="1"/>
</dbReference>
<evidence type="ECO:0000259" key="2">
    <source>
        <dbReference type="Pfam" id="PF03713"/>
    </source>
</evidence>
<keyword evidence="4" id="KW-1185">Reference proteome</keyword>
<dbReference type="PANTHER" id="PTHR36933:SF1">
    <property type="entry name" value="SLL0788 PROTEIN"/>
    <property type="match status" value="1"/>
</dbReference>
<protein>
    <submittedName>
        <fullName evidence="3">Uncharacterized conserved protein, DUF305 family</fullName>
    </submittedName>
</protein>
<keyword evidence="1" id="KW-1133">Transmembrane helix</keyword>
<evidence type="ECO:0000313" key="3">
    <source>
        <dbReference type="EMBL" id="SHK17828.1"/>
    </source>
</evidence>
<dbReference type="Pfam" id="PF03713">
    <property type="entry name" value="DUF305"/>
    <property type="match status" value="1"/>
</dbReference>
<gene>
    <name evidence="3" type="ORF">SAMN05443637_103234</name>
</gene>
<dbReference type="Gene3D" id="1.20.1260.10">
    <property type="match status" value="1"/>
</dbReference>
<proteinExistence type="predicted"/>